<dbReference type="InterPro" id="IPR009000">
    <property type="entry name" value="Transl_B-barrel_sf"/>
</dbReference>
<organism evidence="2 3">
    <name type="scientific">Stentor coeruleus</name>
    <dbReference type="NCBI Taxonomy" id="5963"/>
    <lineage>
        <taxon>Eukaryota</taxon>
        <taxon>Sar</taxon>
        <taxon>Alveolata</taxon>
        <taxon>Ciliophora</taxon>
        <taxon>Postciliodesmatophora</taxon>
        <taxon>Heterotrichea</taxon>
        <taxon>Heterotrichida</taxon>
        <taxon>Stentoridae</taxon>
        <taxon>Stentor</taxon>
    </lineage>
</organism>
<dbReference type="Gene3D" id="3.40.50.300">
    <property type="entry name" value="P-loop containing nucleotide triphosphate hydrolases"/>
    <property type="match status" value="1"/>
</dbReference>
<dbReference type="GO" id="GO:0003924">
    <property type="term" value="F:GTPase activity"/>
    <property type="evidence" value="ECO:0007669"/>
    <property type="project" value="InterPro"/>
</dbReference>
<gene>
    <name evidence="2" type="ORF">SteCoe_12025</name>
</gene>
<proteinExistence type="predicted"/>
<dbReference type="Proteomes" id="UP000187209">
    <property type="component" value="Unassembled WGS sequence"/>
</dbReference>
<comment type="caution">
    <text evidence="2">The sequence shown here is derived from an EMBL/GenBank/DDBJ whole genome shotgun (WGS) entry which is preliminary data.</text>
</comment>
<dbReference type="PANTHER" id="PTHR43721:SF9">
    <property type="entry name" value="GTP-BINDING PROTEIN 1"/>
    <property type="match status" value="1"/>
</dbReference>
<evidence type="ECO:0000259" key="1">
    <source>
        <dbReference type="Pfam" id="PF00009"/>
    </source>
</evidence>
<evidence type="ECO:0000313" key="3">
    <source>
        <dbReference type="Proteomes" id="UP000187209"/>
    </source>
</evidence>
<dbReference type="AlphaFoldDB" id="A0A1R2CBU1"/>
<protein>
    <recommendedName>
        <fullName evidence="1">Tr-type G domain-containing protein</fullName>
    </recommendedName>
</protein>
<dbReference type="SUPFAM" id="SSF50447">
    <property type="entry name" value="Translation proteins"/>
    <property type="match status" value="1"/>
</dbReference>
<dbReference type="PANTHER" id="PTHR43721">
    <property type="entry name" value="ELONGATION FACTOR TU-RELATED"/>
    <property type="match status" value="1"/>
</dbReference>
<keyword evidence="3" id="KW-1185">Reference proteome</keyword>
<dbReference type="InterPro" id="IPR050055">
    <property type="entry name" value="EF-Tu_GTPase"/>
</dbReference>
<evidence type="ECO:0000313" key="2">
    <source>
        <dbReference type="EMBL" id="OMJ86445.1"/>
    </source>
</evidence>
<dbReference type="EMBL" id="MPUH01000205">
    <property type="protein sequence ID" value="OMJ86445.1"/>
    <property type="molecule type" value="Genomic_DNA"/>
</dbReference>
<dbReference type="SUPFAM" id="SSF52540">
    <property type="entry name" value="P-loop containing nucleoside triphosphate hydrolases"/>
    <property type="match status" value="1"/>
</dbReference>
<dbReference type="GO" id="GO:0005525">
    <property type="term" value="F:GTP binding"/>
    <property type="evidence" value="ECO:0007669"/>
    <property type="project" value="InterPro"/>
</dbReference>
<dbReference type="InterPro" id="IPR027417">
    <property type="entry name" value="P-loop_NTPase"/>
</dbReference>
<reference evidence="2 3" key="1">
    <citation type="submission" date="2016-11" db="EMBL/GenBank/DDBJ databases">
        <title>The macronuclear genome of Stentor coeruleus: a giant cell with tiny introns.</title>
        <authorList>
            <person name="Slabodnick M."/>
            <person name="Ruby J.G."/>
            <person name="Reiff S.B."/>
            <person name="Swart E.C."/>
            <person name="Gosai S."/>
            <person name="Prabakaran S."/>
            <person name="Witkowska E."/>
            <person name="Larue G.E."/>
            <person name="Fisher S."/>
            <person name="Freeman R.M."/>
            <person name="Gunawardena J."/>
            <person name="Chu W."/>
            <person name="Stover N.A."/>
            <person name="Gregory B.D."/>
            <person name="Nowacki M."/>
            <person name="Derisi J."/>
            <person name="Roy S.W."/>
            <person name="Marshall W.F."/>
            <person name="Sood P."/>
        </authorList>
    </citation>
    <scope>NUCLEOTIDE SEQUENCE [LARGE SCALE GENOMIC DNA]</scope>
    <source>
        <strain evidence="2">WM001</strain>
    </source>
</reference>
<accession>A0A1R2CBU1</accession>
<feature type="domain" description="Tr-type G" evidence="1">
    <location>
        <begin position="118"/>
        <end position="322"/>
    </location>
</feature>
<dbReference type="InterPro" id="IPR000795">
    <property type="entry name" value="T_Tr_GTP-bd_dom"/>
</dbReference>
<sequence>MDSQSIEHEEQSAWNQLEFALNFLHPCSARIERLKSQLESKLLAAHGEIQYTIGLDSKGESIGLSNASLDLAISNMRLIAEEVKANLQLLSKQSMGNGTVAQVLIRKSQLQTYIIDIRVALIGESQSGKSSFIGVVSKGVKENGRGSARNAILRHMHEKKQGFTASVTQHLVGFDCRGKIIKHNKSWAELVMKSSKLISFIDLPGNKKYRSTLFYGLISQCPEYFILMIDPSNMNPSNNTEYLSMITALNIPFMIILSKCDKATSSKVDGTLDYLRGELCKREKILLEVLSPEDVVLYSRTFLQENIVPVFSISLKTSLNKDLVISFLNLLPSRNNYEECSSTEFYLEKWYTRESMVILCGIMIKGKARLGEKLLLGPDLSGKFIPVIVLGIHVKEISVHSVTAGQFCSFQVNKVQELRRGMVLVDVTSNPMPSLEFECLVWTIDDSINTRIIKSSYKPLVYTQTITQCVAIVSGPEQVNPHEIMKFKFHFLYHPEYITIGTKLMIRDTFMTALGTIITVRRIDPP</sequence>
<dbReference type="GO" id="GO:0003746">
    <property type="term" value="F:translation elongation factor activity"/>
    <property type="evidence" value="ECO:0007669"/>
    <property type="project" value="TreeGrafter"/>
</dbReference>
<dbReference type="Pfam" id="PF00009">
    <property type="entry name" value="GTP_EFTU"/>
    <property type="match status" value="1"/>
</dbReference>
<dbReference type="OrthoDB" id="248233at2759"/>
<name>A0A1R2CBU1_9CILI</name>
<dbReference type="Gene3D" id="2.40.30.10">
    <property type="entry name" value="Translation factors"/>
    <property type="match status" value="1"/>
</dbReference>